<feature type="domain" description="Disease resistance protein winged helix" evidence="1">
    <location>
        <begin position="67"/>
        <end position="105"/>
    </location>
</feature>
<evidence type="ECO:0000313" key="3">
    <source>
        <dbReference type="Proteomes" id="UP000596660"/>
    </source>
</evidence>
<keyword evidence="3" id="KW-1185">Reference proteome</keyword>
<dbReference type="InterPro" id="IPR058922">
    <property type="entry name" value="WHD_DRP"/>
</dbReference>
<dbReference type="EnsemblPlants" id="AUR62021008-RA">
    <property type="protein sequence ID" value="AUR62021008-RA:cds"/>
    <property type="gene ID" value="AUR62021008"/>
</dbReference>
<organism evidence="2 3">
    <name type="scientific">Chenopodium quinoa</name>
    <name type="common">Quinoa</name>
    <dbReference type="NCBI Taxonomy" id="63459"/>
    <lineage>
        <taxon>Eukaryota</taxon>
        <taxon>Viridiplantae</taxon>
        <taxon>Streptophyta</taxon>
        <taxon>Embryophyta</taxon>
        <taxon>Tracheophyta</taxon>
        <taxon>Spermatophyta</taxon>
        <taxon>Magnoliopsida</taxon>
        <taxon>eudicotyledons</taxon>
        <taxon>Gunneridae</taxon>
        <taxon>Pentapetalae</taxon>
        <taxon>Caryophyllales</taxon>
        <taxon>Chenopodiaceae</taxon>
        <taxon>Chenopodioideae</taxon>
        <taxon>Atripliceae</taxon>
        <taxon>Chenopodium</taxon>
    </lineage>
</organism>
<reference evidence="2" key="2">
    <citation type="submission" date="2021-03" db="UniProtKB">
        <authorList>
            <consortium name="EnsemblPlants"/>
        </authorList>
    </citation>
    <scope>IDENTIFICATION</scope>
</reference>
<dbReference type="AlphaFoldDB" id="A0A803LZV7"/>
<dbReference type="Pfam" id="PF23559">
    <property type="entry name" value="WHD_DRP"/>
    <property type="match status" value="1"/>
</dbReference>
<accession>A0A803LZV7</accession>
<proteinExistence type="predicted"/>
<evidence type="ECO:0000259" key="1">
    <source>
        <dbReference type="Pfam" id="PF23559"/>
    </source>
</evidence>
<sequence>MASLGSRTFLIEYKSLTEKEILEPKPKARKIVRQKLEAILTKKLGFTEEAKSNQMKREEGMWLVCTLFPETYEFNKETLVQLWMARGFLNNNNDDYKKQIGDTCFGGRGMH</sequence>
<protein>
    <recommendedName>
        <fullName evidence="1">Disease resistance protein winged helix domain-containing protein</fullName>
    </recommendedName>
</protein>
<reference evidence="2" key="1">
    <citation type="journal article" date="2017" name="Nature">
        <title>The genome of Chenopodium quinoa.</title>
        <authorList>
            <person name="Jarvis D.E."/>
            <person name="Ho Y.S."/>
            <person name="Lightfoot D.J."/>
            <person name="Schmoeckel S.M."/>
            <person name="Li B."/>
            <person name="Borm T.J.A."/>
            <person name="Ohyanagi H."/>
            <person name="Mineta K."/>
            <person name="Michell C.T."/>
            <person name="Saber N."/>
            <person name="Kharbatia N.M."/>
            <person name="Rupper R.R."/>
            <person name="Sharp A.R."/>
            <person name="Dally N."/>
            <person name="Boughton B.A."/>
            <person name="Woo Y.H."/>
            <person name="Gao G."/>
            <person name="Schijlen E.G.W.M."/>
            <person name="Guo X."/>
            <person name="Momin A.A."/>
            <person name="Negrao S."/>
            <person name="Al-Babili S."/>
            <person name="Gehring C."/>
            <person name="Roessner U."/>
            <person name="Jung C."/>
            <person name="Murphy K."/>
            <person name="Arold S.T."/>
            <person name="Gojobori T."/>
            <person name="van der Linden C.G."/>
            <person name="van Loo E.N."/>
            <person name="Jellen E.N."/>
            <person name="Maughan P.J."/>
            <person name="Tester M."/>
        </authorList>
    </citation>
    <scope>NUCLEOTIDE SEQUENCE [LARGE SCALE GENOMIC DNA]</scope>
    <source>
        <strain evidence="2">cv. PI 614886</strain>
    </source>
</reference>
<evidence type="ECO:0000313" key="2">
    <source>
        <dbReference type="EnsemblPlants" id="AUR62021008-RA:cds"/>
    </source>
</evidence>
<dbReference type="Proteomes" id="UP000596660">
    <property type="component" value="Unplaced"/>
</dbReference>
<dbReference type="Gramene" id="AUR62021008-RA">
    <property type="protein sequence ID" value="AUR62021008-RA:cds"/>
    <property type="gene ID" value="AUR62021008"/>
</dbReference>
<name>A0A803LZV7_CHEQI</name>